<dbReference type="InterPro" id="IPR011129">
    <property type="entry name" value="CSD"/>
</dbReference>
<dbReference type="STRING" id="1803665.GCA_001641335_05453"/>
<accession>A0A560DPD7</accession>
<dbReference type="Gene3D" id="2.40.50.140">
    <property type="entry name" value="Nucleic acid-binding proteins"/>
    <property type="match status" value="1"/>
</dbReference>
<dbReference type="InterPro" id="IPR012340">
    <property type="entry name" value="NA-bd_OB-fold"/>
</dbReference>
<dbReference type="EMBL" id="VITK01000005">
    <property type="protein sequence ID" value="TWA98984.1"/>
    <property type="molecule type" value="Genomic_DNA"/>
</dbReference>
<dbReference type="RefSeq" id="WP_082885047.1">
    <property type="nucleotide sequence ID" value="NZ_LVEM01000003.1"/>
</dbReference>
<dbReference type="OrthoDB" id="8253501at2"/>
<dbReference type="GO" id="GO:0003676">
    <property type="term" value="F:nucleic acid binding"/>
    <property type="evidence" value="ECO:0007669"/>
    <property type="project" value="InterPro"/>
</dbReference>
<dbReference type="GO" id="GO:0005829">
    <property type="term" value="C:cytosol"/>
    <property type="evidence" value="ECO:0007669"/>
    <property type="project" value="UniProtKB-ARBA"/>
</dbReference>
<dbReference type="Pfam" id="PF00313">
    <property type="entry name" value="CSD"/>
    <property type="match status" value="1"/>
</dbReference>
<protein>
    <submittedName>
        <fullName evidence="2">Cold shock CspA family protein</fullName>
    </submittedName>
</protein>
<name>A0A560DPD7_9BRAD</name>
<dbReference type="SUPFAM" id="SSF50249">
    <property type="entry name" value="Nucleic acid-binding proteins"/>
    <property type="match status" value="1"/>
</dbReference>
<evidence type="ECO:0000259" key="1">
    <source>
        <dbReference type="PROSITE" id="PS51857"/>
    </source>
</evidence>
<comment type="caution">
    <text evidence="2">The sequence shown here is derived from an EMBL/GenBank/DDBJ whole genome shotgun (WGS) entry which is preliminary data.</text>
</comment>
<sequence>MKTGKVTYWNRERHYGFIRCDDGRADHFVRGSALRDANTVYVGDTVLFEIARDRHRHRERAVNVSTDESASGHPSRGRERQCFCRIARAKGHKILVLGGT</sequence>
<dbReference type="InterPro" id="IPR002059">
    <property type="entry name" value="CSP_DNA-bd"/>
</dbReference>
<dbReference type="AlphaFoldDB" id="A0A560DPD7"/>
<gene>
    <name evidence="2" type="ORF">FBZ96_105663</name>
</gene>
<organism evidence="2 3">
    <name type="scientific">Bradyrhizobium stylosanthis</name>
    <dbReference type="NCBI Taxonomy" id="1803665"/>
    <lineage>
        <taxon>Bacteria</taxon>
        <taxon>Pseudomonadati</taxon>
        <taxon>Pseudomonadota</taxon>
        <taxon>Alphaproteobacteria</taxon>
        <taxon>Hyphomicrobiales</taxon>
        <taxon>Nitrobacteraceae</taxon>
        <taxon>Bradyrhizobium</taxon>
    </lineage>
</organism>
<reference evidence="2 3" key="1">
    <citation type="submission" date="2019-06" db="EMBL/GenBank/DDBJ databases">
        <title>Genomic Encyclopedia of Type Strains, Phase IV (KMG-V): Genome sequencing to study the core and pangenomes of soil and plant-associated prokaryotes.</title>
        <authorList>
            <person name="Whitman W."/>
        </authorList>
    </citation>
    <scope>NUCLEOTIDE SEQUENCE [LARGE SCALE GENOMIC DNA]</scope>
    <source>
        <strain evidence="2 3">BR 510</strain>
    </source>
</reference>
<evidence type="ECO:0000313" key="2">
    <source>
        <dbReference type="EMBL" id="TWA98984.1"/>
    </source>
</evidence>
<dbReference type="SMART" id="SM00357">
    <property type="entry name" value="CSP"/>
    <property type="match status" value="1"/>
</dbReference>
<feature type="domain" description="CSD" evidence="1">
    <location>
        <begin position="1"/>
        <end position="66"/>
    </location>
</feature>
<dbReference type="PROSITE" id="PS51857">
    <property type="entry name" value="CSD_2"/>
    <property type="match status" value="1"/>
</dbReference>
<keyword evidence="3" id="KW-1185">Reference proteome</keyword>
<dbReference type="Proteomes" id="UP000319949">
    <property type="component" value="Unassembled WGS sequence"/>
</dbReference>
<proteinExistence type="predicted"/>
<evidence type="ECO:0000313" key="3">
    <source>
        <dbReference type="Proteomes" id="UP000319949"/>
    </source>
</evidence>